<sequence>MDKFSSFGKNISSAFNTTVSPFVQRSQQQLKEQFGSAEDKTQLPVDYIELEKRVDALKQVHQKLLTVTNQYQNEAYDYPPNIRESFTDLGRSISEKVTLLSHASSPAEAQAAITAPPSAKPQPKTFNHAIARASLASSQLLQQTNHSGSEDPLATALEKYALAEEKVGEARLAQDHAIQSRFLAGWNTTLNTNIQFATKARKAVENSRLLLDSTKASKKSQVIGRGMNPDDETALSEEARAEIEAKEDDFVSQVEEAQGVMKNVLDTPEPLRNLADLIAAQLEYHKRAYEILSELAPEIDQLQVEQESNYRKSREGA</sequence>
<evidence type="ECO:0008006" key="3">
    <source>
        <dbReference type="Google" id="ProtNLM"/>
    </source>
</evidence>
<evidence type="ECO:0000313" key="2">
    <source>
        <dbReference type="Proteomes" id="UP000053328"/>
    </source>
</evidence>
<dbReference type="CDD" id="cd07600">
    <property type="entry name" value="BAR_Gvp36"/>
    <property type="match status" value="1"/>
</dbReference>
<dbReference type="VEuPathDB" id="FungiDB:PV08_00347"/>
<accession>A0A0D2BLE5</accession>
<dbReference type="InterPro" id="IPR018859">
    <property type="entry name" value="BAR_dom-cont"/>
</dbReference>
<dbReference type="HOGENOM" id="CLU_059017_0_0_1"/>
<name>A0A0D2BLE5_9EURO</name>
<dbReference type="Proteomes" id="UP000053328">
    <property type="component" value="Unassembled WGS sequence"/>
</dbReference>
<dbReference type="EMBL" id="KN847492">
    <property type="protein sequence ID" value="KIW19773.1"/>
    <property type="molecule type" value="Genomic_DNA"/>
</dbReference>
<dbReference type="AlphaFoldDB" id="A0A0D2BLE5"/>
<gene>
    <name evidence="1" type="ORF">PV08_00347</name>
</gene>
<evidence type="ECO:0000313" key="1">
    <source>
        <dbReference type="EMBL" id="KIW19773.1"/>
    </source>
</evidence>
<dbReference type="RefSeq" id="XP_016239989.1">
    <property type="nucleotide sequence ID" value="XM_016374713.1"/>
</dbReference>
<keyword evidence="2" id="KW-1185">Reference proteome</keyword>
<dbReference type="OrthoDB" id="5549748at2759"/>
<dbReference type="Pfam" id="PF10455">
    <property type="entry name" value="BAR_2"/>
    <property type="match status" value="1"/>
</dbReference>
<organism evidence="1 2">
    <name type="scientific">Exophiala spinifera</name>
    <dbReference type="NCBI Taxonomy" id="91928"/>
    <lineage>
        <taxon>Eukaryota</taxon>
        <taxon>Fungi</taxon>
        <taxon>Dikarya</taxon>
        <taxon>Ascomycota</taxon>
        <taxon>Pezizomycotina</taxon>
        <taxon>Eurotiomycetes</taxon>
        <taxon>Chaetothyriomycetidae</taxon>
        <taxon>Chaetothyriales</taxon>
        <taxon>Herpotrichiellaceae</taxon>
        <taxon>Exophiala</taxon>
    </lineage>
</organism>
<dbReference type="InterPro" id="IPR027267">
    <property type="entry name" value="AH/BAR_dom_sf"/>
</dbReference>
<dbReference type="STRING" id="91928.A0A0D2BLE5"/>
<dbReference type="Gene3D" id="1.20.1270.60">
    <property type="entry name" value="Arfaptin homology (AH) domain/BAR domain"/>
    <property type="match status" value="1"/>
</dbReference>
<dbReference type="SUPFAM" id="SSF103657">
    <property type="entry name" value="BAR/IMD domain-like"/>
    <property type="match status" value="1"/>
</dbReference>
<reference evidence="1 2" key="1">
    <citation type="submission" date="2015-01" db="EMBL/GenBank/DDBJ databases">
        <title>The Genome Sequence of Exophiala spinifera CBS89968.</title>
        <authorList>
            <consortium name="The Broad Institute Genomics Platform"/>
            <person name="Cuomo C."/>
            <person name="de Hoog S."/>
            <person name="Gorbushina A."/>
            <person name="Stielow B."/>
            <person name="Teixiera M."/>
            <person name="Abouelleil A."/>
            <person name="Chapman S.B."/>
            <person name="Priest M."/>
            <person name="Young S.K."/>
            <person name="Wortman J."/>
            <person name="Nusbaum C."/>
            <person name="Birren B."/>
        </authorList>
    </citation>
    <scope>NUCLEOTIDE SEQUENCE [LARGE SCALE GENOMIC DNA]</scope>
    <source>
        <strain evidence="1 2">CBS 89968</strain>
    </source>
</reference>
<proteinExistence type="predicted"/>
<protein>
    <recommendedName>
        <fullName evidence="3">BAR domain-containing protein</fullName>
    </recommendedName>
</protein>
<dbReference type="GeneID" id="27327430"/>